<dbReference type="Proteomes" id="UP001107558">
    <property type="component" value="Chromosome 2"/>
</dbReference>
<dbReference type="EMBL" id="JADBJN010000002">
    <property type="protein sequence ID" value="KAG5678103.1"/>
    <property type="molecule type" value="Genomic_DNA"/>
</dbReference>
<evidence type="ECO:0000313" key="2">
    <source>
        <dbReference type="Proteomes" id="UP001107558"/>
    </source>
</evidence>
<proteinExistence type="predicted"/>
<keyword evidence="2" id="KW-1185">Reference proteome</keyword>
<dbReference type="AlphaFoldDB" id="A0A9J6C817"/>
<comment type="caution">
    <text evidence="1">The sequence shown here is derived from an EMBL/GenBank/DDBJ whole genome shotgun (WGS) entry which is preliminary data.</text>
</comment>
<protein>
    <submittedName>
        <fullName evidence="1">Uncharacterized protein</fullName>
    </submittedName>
</protein>
<evidence type="ECO:0000313" key="1">
    <source>
        <dbReference type="EMBL" id="KAG5678103.1"/>
    </source>
</evidence>
<accession>A0A9J6C817</accession>
<name>A0A9J6C817_POLVA</name>
<sequence>MTRRFSGCDDVVIVFEACNEEEGSRAERIAINFFALHDNDEIRVGLRNGHGEGIFDRGDYAKRSRTFVYLLYDRFDVNYPGFINNEPAFFGGNLQISEI</sequence>
<organism evidence="1 2">
    <name type="scientific">Polypedilum vanderplanki</name>
    <name type="common">Sleeping chironomid midge</name>
    <dbReference type="NCBI Taxonomy" id="319348"/>
    <lineage>
        <taxon>Eukaryota</taxon>
        <taxon>Metazoa</taxon>
        <taxon>Ecdysozoa</taxon>
        <taxon>Arthropoda</taxon>
        <taxon>Hexapoda</taxon>
        <taxon>Insecta</taxon>
        <taxon>Pterygota</taxon>
        <taxon>Neoptera</taxon>
        <taxon>Endopterygota</taxon>
        <taxon>Diptera</taxon>
        <taxon>Nematocera</taxon>
        <taxon>Chironomoidea</taxon>
        <taxon>Chironomidae</taxon>
        <taxon>Chironominae</taxon>
        <taxon>Polypedilum</taxon>
        <taxon>Polypedilum</taxon>
    </lineage>
</organism>
<gene>
    <name evidence="1" type="ORF">PVAND_007804</name>
</gene>
<reference evidence="1" key="1">
    <citation type="submission" date="2021-03" db="EMBL/GenBank/DDBJ databases">
        <title>Chromosome level genome of the anhydrobiotic midge Polypedilum vanderplanki.</title>
        <authorList>
            <person name="Yoshida Y."/>
            <person name="Kikawada T."/>
            <person name="Gusev O."/>
        </authorList>
    </citation>
    <scope>NUCLEOTIDE SEQUENCE</scope>
    <source>
        <strain evidence="1">NIAS01</strain>
        <tissue evidence="1">Whole body or cell culture</tissue>
    </source>
</reference>